<comment type="caution">
    <text evidence="1">The sequence shown here is derived from an EMBL/GenBank/DDBJ whole genome shotgun (WGS) entry which is preliminary data.</text>
</comment>
<protein>
    <submittedName>
        <fullName evidence="1">Uncharacterized protein</fullName>
    </submittedName>
</protein>
<proteinExistence type="predicted"/>
<keyword evidence="2" id="KW-1185">Reference proteome</keyword>
<dbReference type="EMBL" id="CM045758">
    <property type="protein sequence ID" value="KAI8032628.1"/>
    <property type="molecule type" value="Genomic_DNA"/>
</dbReference>
<dbReference type="Proteomes" id="UP001060215">
    <property type="component" value="Chromosome 1"/>
</dbReference>
<accession>A0ACC0J4J0</accession>
<sequence>MITEIRFSSHNLLLEIGGKEALLLERFAIGNGWVKRGGGVRESKRRAWPIGGAMVIHGAGGYDVEVQEGYFGIGDRYGGFLKVDGATLNMESIGCVRIRVCASAAGVLVGICVRWGRWRYTLLVWSEEGSVVEEWRSSEVGKLRGGYDDTPNEVLDPDAKKVIV</sequence>
<reference evidence="1 2" key="1">
    <citation type="journal article" date="2022" name="Plant J.">
        <title>Chromosome-level genome of Camellia lanceoleosa provides a valuable resource for understanding genome evolution and self-incompatibility.</title>
        <authorList>
            <person name="Gong W."/>
            <person name="Xiao S."/>
            <person name="Wang L."/>
            <person name="Liao Z."/>
            <person name="Chang Y."/>
            <person name="Mo W."/>
            <person name="Hu G."/>
            <person name="Li W."/>
            <person name="Zhao G."/>
            <person name="Zhu H."/>
            <person name="Hu X."/>
            <person name="Ji K."/>
            <person name="Xiang X."/>
            <person name="Song Q."/>
            <person name="Yuan D."/>
            <person name="Jin S."/>
            <person name="Zhang L."/>
        </authorList>
    </citation>
    <scope>NUCLEOTIDE SEQUENCE [LARGE SCALE GENOMIC DNA]</scope>
    <source>
        <strain evidence="1">SQ_2022a</strain>
    </source>
</reference>
<organism evidence="1 2">
    <name type="scientific">Camellia lanceoleosa</name>
    <dbReference type="NCBI Taxonomy" id="1840588"/>
    <lineage>
        <taxon>Eukaryota</taxon>
        <taxon>Viridiplantae</taxon>
        <taxon>Streptophyta</taxon>
        <taxon>Embryophyta</taxon>
        <taxon>Tracheophyta</taxon>
        <taxon>Spermatophyta</taxon>
        <taxon>Magnoliopsida</taxon>
        <taxon>eudicotyledons</taxon>
        <taxon>Gunneridae</taxon>
        <taxon>Pentapetalae</taxon>
        <taxon>asterids</taxon>
        <taxon>Ericales</taxon>
        <taxon>Theaceae</taxon>
        <taxon>Camellia</taxon>
    </lineage>
</organism>
<evidence type="ECO:0000313" key="2">
    <source>
        <dbReference type="Proteomes" id="UP001060215"/>
    </source>
</evidence>
<gene>
    <name evidence="1" type="ORF">LOK49_LG01G01489</name>
</gene>
<evidence type="ECO:0000313" key="1">
    <source>
        <dbReference type="EMBL" id="KAI8032628.1"/>
    </source>
</evidence>
<name>A0ACC0J4J0_9ERIC</name>